<dbReference type="AlphaFoldDB" id="A0A0N4YY22"/>
<evidence type="ECO:0000313" key="4">
    <source>
        <dbReference type="WBParaSite" id="NBR_0002214401-mRNA-1"/>
    </source>
</evidence>
<gene>
    <name evidence="2" type="ORF">NBR_LOCUS22145</name>
</gene>
<dbReference type="EMBL" id="UYSL01027464">
    <property type="protein sequence ID" value="VDL86757.1"/>
    <property type="molecule type" value="Genomic_DNA"/>
</dbReference>
<sequence>MRLAAWLAVTAFSVTNLECSAQWRFRRQAYPPNPAPFQPRVEDYNLPPFYQVIFRICFVADPVWLEILVRDSRRRFDQSSHARCQKSFCRTFGYLKEKNERKLRFRFAMTRLYRHLLRRLAS</sequence>
<proteinExistence type="predicted"/>
<accession>A0A0N4YY22</accession>
<reference evidence="2 3" key="2">
    <citation type="submission" date="2018-11" db="EMBL/GenBank/DDBJ databases">
        <authorList>
            <consortium name="Pathogen Informatics"/>
        </authorList>
    </citation>
    <scope>NUCLEOTIDE SEQUENCE [LARGE SCALE GENOMIC DNA]</scope>
</reference>
<dbReference type="Proteomes" id="UP000271162">
    <property type="component" value="Unassembled WGS sequence"/>
</dbReference>
<evidence type="ECO:0000313" key="3">
    <source>
        <dbReference type="Proteomes" id="UP000271162"/>
    </source>
</evidence>
<feature type="signal peptide" evidence="1">
    <location>
        <begin position="1"/>
        <end position="21"/>
    </location>
</feature>
<keyword evidence="1" id="KW-0732">Signal</keyword>
<organism evidence="4">
    <name type="scientific">Nippostrongylus brasiliensis</name>
    <name type="common">Rat hookworm</name>
    <dbReference type="NCBI Taxonomy" id="27835"/>
    <lineage>
        <taxon>Eukaryota</taxon>
        <taxon>Metazoa</taxon>
        <taxon>Ecdysozoa</taxon>
        <taxon>Nematoda</taxon>
        <taxon>Chromadorea</taxon>
        <taxon>Rhabditida</taxon>
        <taxon>Rhabditina</taxon>
        <taxon>Rhabditomorpha</taxon>
        <taxon>Strongyloidea</taxon>
        <taxon>Heligmosomidae</taxon>
        <taxon>Nippostrongylus</taxon>
    </lineage>
</organism>
<keyword evidence="3" id="KW-1185">Reference proteome</keyword>
<name>A0A0N4YY22_NIPBR</name>
<evidence type="ECO:0000256" key="1">
    <source>
        <dbReference type="SAM" id="SignalP"/>
    </source>
</evidence>
<feature type="chain" id="PRO_5043126112" evidence="1">
    <location>
        <begin position="22"/>
        <end position="122"/>
    </location>
</feature>
<reference evidence="4" key="1">
    <citation type="submission" date="2017-02" db="UniProtKB">
        <authorList>
            <consortium name="WormBaseParasite"/>
        </authorList>
    </citation>
    <scope>IDENTIFICATION</scope>
</reference>
<dbReference type="STRING" id="27835.A0A0N4YY22"/>
<evidence type="ECO:0000313" key="2">
    <source>
        <dbReference type="EMBL" id="VDL86757.1"/>
    </source>
</evidence>
<dbReference type="WBParaSite" id="NBR_0002214401-mRNA-1">
    <property type="protein sequence ID" value="NBR_0002214401-mRNA-1"/>
    <property type="gene ID" value="NBR_0002214401"/>
</dbReference>
<protein>
    <submittedName>
        <fullName evidence="4">Secreted protein</fullName>
    </submittedName>
</protein>